<feature type="region of interest" description="Disordered" evidence="1">
    <location>
        <begin position="225"/>
        <end position="245"/>
    </location>
</feature>
<dbReference type="RefSeq" id="XP_040882819.1">
    <property type="nucleotide sequence ID" value="XM_041020226.1"/>
</dbReference>
<dbReference type="HOGENOM" id="CLU_1266651_0_0_1"/>
<proteinExistence type="predicted"/>
<gene>
    <name evidence="2" type="ORF">M437DRAFT_40658</name>
</gene>
<accession>A0A074WTR0</accession>
<dbReference type="GeneID" id="63913599"/>
<reference evidence="2 3" key="1">
    <citation type="journal article" date="2014" name="BMC Genomics">
        <title>Genome sequencing of four Aureobasidium pullulans varieties: biotechnological potential, stress tolerance, and description of new species.</title>
        <authorList>
            <person name="Gostin Ar C."/>
            <person name="Ohm R.A."/>
            <person name="Kogej T."/>
            <person name="Sonjak S."/>
            <person name="Turk M."/>
            <person name="Zajc J."/>
            <person name="Zalar P."/>
            <person name="Grube M."/>
            <person name="Sun H."/>
            <person name="Han J."/>
            <person name="Sharma A."/>
            <person name="Chiniquy J."/>
            <person name="Ngan C.Y."/>
            <person name="Lipzen A."/>
            <person name="Barry K."/>
            <person name="Grigoriev I.V."/>
            <person name="Gunde-Cimerman N."/>
        </authorList>
    </citation>
    <scope>NUCLEOTIDE SEQUENCE [LARGE SCALE GENOMIC DNA]</scope>
    <source>
        <strain evidence="2 3">CBS 110374</strain>
    </source>
</reference>
<feature type="compositionally biased region" description="Polar residues" evidence="1">
    <location>
        <begin position="236"/>
        <end position="245"/>
    </location>
</feature>
<dbReference type="Proteomes" id="UP000030672">
    <property type="component" value="Unassembled WGS sequence"/>
</dbReference>
<evidence type="ECO:0000256" key="1">
    <source>
        <dbReference type="SAM" id="MobiDB-lite"/>
    </source>
</evidence>
<feature type="compositionally biased region" description="Low complexity" evidence="1">
    <location>
        <begin position="64"/>
        <end position="76"/>
    </location>
</feature>
<evidence type="ECO:0000313" key="2">
    <source>
        <dbReference type="EMBL" id="KEQ65796.1"/>
    </source>
</evidence>
<protein>
    <submittedName>
        <fullName evidence="2">Uncharacterized protein</fullName>
    </submittedName>
</protein>
<feature type="region of interest" description="Disordered" evidence="1">
    <location>
        <begin position="47"/>
        <end position="79"/>
    </location>
</feature>
<name>A0A074WTR0_AURM1</name>
<sequence>MPLPYRPQQSIFQPSQLLDIYSTRPYTSWSVQHYTARLSTMQKYQCTFSSSNGKGKQPMPPGKSPSKSPGKSRPIPRALPPIPLCKCRDRVEEPTFVQSERLEWPLLRQKIERVFPRSSNPIIPCEWGHEVVRQDANGNTWDLHYLKLKECITAPSYMPVAPEAAPKVLLRGEMATRMSDALESVMNILDQMPYNWKYDSNTKLPVHAEEFPAFENNCSMCGLPRKDPRYLPPKPQTSHKLNLKR</sequence>
<organism evidence="2 3">
    <name type="scientific">Aureobasidium melanogenum (strain CBS 110374)</name>
    <name type="common">Aureobasidium pullulans var. melanogenum</name>
    <dbReference type="NCBI Taxonomy" id="1043003"/>
    <lineage>
        <taxon>Eukaryota</taxon>
        <taxon>Fungi</taxon>
        <taxon>Dikarya</taxon>
        <taxon>Ascomycota</taxon>
        <taxon>Pezizomycotina</taxon>
        <taxon>Dothideomycetes</taxon>
        <taxon>Dothideomycetidae</taxon>
        <taxon>Dothideales</taxon>
        <taxon>Saccotheciaceae</taxon>
        <taxon>Aureobasidium</taxon>
    </lineage>
</organism>
<evidence type="ECO:0000313" key="3">
    <source>
        <dbReference type="Proteomes" id="UP000030672"/>
    </source>
</evidence>
<keyword evidence="3" id="KW-1185">Reference proteome</keyword>
<dbReference type="AlphaFoldDB" id="A0A074WTR0"/>
<dbReference type="EMBL" id="KL584826">
    <property type="protein sequence ID" value="KEQ65796.1"/>
    <property type="molecule type" value="Genomic_DNA"/>
</dbReference>